<evidence type="ECO:0000313" key="3">
    <source>
        <dbReference type="EMBL" id="CAD8507262.1"/>
    </source>
</evidence>
<evidence type="ECO:0000256" key="1">
    <source>
        <dbReference type="SAM" id="Coils"/>
    </source>
</evidence>
<dbReference type="AlphaFoldDB" id="A0A7S0I0E9"/>
<evidence type="ECO:0000256" key="2">
    <source>
        <dbReference type="SAM" id="MobiDB-lite"/>
    </source>
</evidence>
<gene>
    <name evidence="3" type="ORF">HPHI1048_LOCUS23036</name>
</gene>
<sequence length="430" mass="48987">MLDFCVETETDMHMFAAMKRHNQELLVEVESLKHINEKILEENERLKHSEMSQSNFRRQEVQELRRKITELEEIKGGTNIPKAIEILHSELGAMQKNAKLQEEVGVLQAQLQSANEQMRSWKEIAEEEMKAHAQIIQDKNDLEAELRMIRDYCTKVWGNMSASVAPVSRGSPTSDLCHRAIVMYNTSTFTADRTWLGSTLTRISKQLKEGKTERVRQDIKELASKLSANAMKPDFLSSPLPWQQFLKKLEAATEDVEFAQALQFLFSFVRQDYVVKIPQQRSFEEAEQLEGLPSPAQDGSMWSERRNSSMPPIDSVRTEPIASSRDPPPTDASRYSRHSSFAEMQRASLPGRGSFDDLSRYIQPAQYMQNMRALQQESSRSIRGASTNNKIWQKTSQTPAAGEQKPGLLHPDTLMPLQSKSKSKGQEISV</sequence>
<feature type="coiled-coil region" evidence="1">
    <location>
        <begin position="22"/>
        <end position="145"/>
    </location>
</feature>
<feature type="region of interest" description="Disordered" evidence="2">
    <location>
        <begin position="285"/>
        <end position="355"/>
    </location>
</feature>
<feature type="compositionally biased region" description="Polar residues" evidence="2">
    <location>
        <begin position="416"/>
        <end position="430"/>
    </location>
</feature>
<name>A0A7S0I0E9_9CRYP</name>
<organism evidence="3">
    <name type="scientific">Hanusia phi</name>
    <dbReference type="NCBI Taxonomy" id="3032"/>
    <lineage>
        <taxon>Eukaryota</taxon>
        <taxon>Cryptophyceae</taxon>
        <taxon>Pyrenomonadales</taxon>
        <taxon>Geminigeraceae</taxon>
        <taxon>Hanusia</taxon>
    </lineage>
</organism>
<feature type="compositionally biased region" description="Polar residues" evidence="2">
    <location>
        <begin position="374"/>
        <end position="399"/>
    </location>
</feature>
<proteinExistence type="predicted"/>
<keyword evidence="1" id="KW-0175">Coiled coil</keyword>
<dbReference type="EMBL" id="HBEO01034062">
    <property type="protein sequence ID" value="CAD8507262.1"/>
    <property type="molecule type" value="Transcribed_RNA"/>
</dbReference>
<reference evidence="3" key="1">
    <citation type="submission" date="2021-01" db="EMBL/GenBank/DDBJ databases">
        <authorList>
            <person name="Corre E."/>
            <person name="Pelletier E."/>
            <person name="Niang G."/>
            <person name="Scheremetjew M."/>
            <person name="Finn R."/>
            <person name="Kale V."/>
            <person name="Holt S."/>
            <person name="Cochrane G."/>
            <person name="Meng A."/>
            <person name="Brown T."/>
            <person name="Cohen L."/>
        </authorList>
    </citation>
    <scope>NUCLEOTIDE SEQUENCE</scope>
    <source>
        <strain evidence="3">CCMP325</strain>
    </source>
</reference>
<feature type="region of interest" description="Disordered" evidence="2">
    <location>
        <begin position="374"/>
        <end position="430"/>
    </location>
</feature>
<protein>
    <submittedName>
        <fullName evidence="3">Uncharacterized protein</fullName>
    </submittedName>
</protein>
<accession>A0A7S0I0E9</accession>